<feature type="signal peptide" evidence="4">
    <location>
        <begin position="1"/>
        <end position="22"/>
    </location>
</feature>
<evidence type="ECO:0008006" key="7">
    <source>
        <dbReference type="Google" id="ProtNLM"/>
    </source>
</evidence>
<comment type="similarity">
    <text evidence="2">Belongs to the bacterial solute-binding protein SsuA/TauA family.</text>
</comment>
<evidence type="ECO:0000256" key="2">
    <source>
        <dbReference type="ARBA" id="ARBA00010742"/>
    </source>
</evidence>
<evidence type="ECO:0000256" key="4">
    <source>
        <dbReference type="SAM" id="SignalP"/>
    </source>
</evidence>
<keyword evidence="3 4" id="KW-0732">Signal</keyword>
<reference evidence="5" key="2">
    <citation type="journal article" date="2021" name="PeerJ">
        <title>Extensive microbial diversity within the chicken gut microbiome revealed by metagenomics and culture.</title>
        <authorList>
            <person name="Gilroy R."/>
            <person name="Ravi A."/>
            <person name="Getino M."/>
            <person name="Pursley I."/>
            <person name="Horton D.L."/>
            <person name="Alikhan N.F."/>
            <person name="Baker D."/>
            <person name="Gharbi K."/>
            <person name="Hall N."/>
            <person name="Watson M."/>
            <person name="Adriaenssens E.M."/>
            <person name="Foster-Nyarko E."/>
            <person name="Jarju S."/>
            <person name="Secka A."/>
            <person name="Antonio M."/>
            <person name="Oren A."/>
            <person name="Chaudhuri R.R."/>
            <person name="La Ragione R."/>
            <person name="Hildebrand F."/>
            <person name="Pallen M.J."/>
        </authorList>
    </citation>
    <scope>NUCLEOTIDE SEQUENCE</scope>
    <source>
        <strain evidence="5">1063</strain>
    </source>
</reference>
<comment type="subcellular location">
    <subcellularLocation>
        <location evidence="1">Periplasm</location>
    </subcellularLocation>
</comment>
<name>A0A9D1L0T1_9FIRM</name>
<dbReference type="EMBL" id="DVMN01000010">
    <property type="protein sequence ID" value="HIU20754.1"/>
    <property type="molecule type" value="Genomic_DNA"/>
</dbReference>
<gene>
    <name evidence="5" type="ORF">IAD51_00715</name>
</gene>
<accession>A0A9D1L0T1</accession>
<evidence type="ECO:0000313" key="5">
    <source>
        <dbReference type="EMBL" id="HIU20754.1"/>
    </source>
</evidence>
<sequence>MKNKIKKIAVIATVVVMVAALAAVFAACDNNEGNEGSVRVVYYADGAAVQAALAAGVIDYGIVGEPAATAGASKGFSVVMDLQAEYADATGNESGFPMSSTFVKGSLAANKTFVDALLAVLEENVTYITENAASMTQLLQGAGSTSAYPAASIPRCNVGVYPAASVKADVNDMLKVLNDVENVPDSVYYDETQATEQGNGSGVLQLYVPDGAPALAVAKLIAEEGTLTMAGYTVEVNIVPANTIAAHIAKGDGDIVIMPANGGANLIANGADYKFLCSNTRGILYMISTSEGSVSPEDLAGKTVGCIGQSAVPQYAFERILTANGLVIEK</sequence>
<dbReference type="GO" id="GO:0042597">
    <property type="term" value="C:periplasmic space"/>
    <property type="evidence" value="ECO:0007669"/>
    <property type="project" value="UniProtKB-SubCell"/>
</dbReference>
<dbReference type="PANTHER" id="PTHR30024">
    <property type="entry name" value="ALIPHATIC SULFONATES-BINDING PROTEIN-RELATED"/>
    <property type="match status" value="1"/>
</dbReference>
<evidence type="ECO:0000313" key="6">
    <source>
        <dbReference type="Proteomes" id="UP000824088"/>
    </source>
</evidence>
<feature type="chain" id="PRO_5038890154" description="ABC transporter substrate-binding protein" evidence="4">
    <location>
        <begin position="23"/>
        <end position="330"/>
    </location>
</feature>
<organism evidence="5 6">
    <name type="scientific">Candidatus Limadaptatus stercorigallinarum</name>
    <dbReference type="NCBI Taxonomy" id="2840845"/>
    <lineage>
        <taxon>Bacteria</taxon>
        <taxon>Bacillati</taxon>
        <taxon>Bacillota</taxon>
        <taxon>Clostridia</taxon>
        <taxon>Eubacteriales</taxon>
        <taxon>Candidatus Limadaptatus</taxon>
    </lineage>
</organism>
<dbReference type="AlphaFoldDB" id="A0A9D1L0T1"/>
<reference evidence="5" key="1">
    <citation type="submission" date="2020-10" db="EMBL/GenBank/DDBJ databases">
        <authorList>
            <person name="Gilroy R."/>
        </authorList>
    </citation>
    <scope>NUCLEOTIDE SEQUENCE</scope>
    <source>
        <strain evidence="5">1063</strain>
    </source>
</reference>
<proteinExistence type="inferred from homology"/>
<evidence type="ECO:0000256" key="3">
    <source>
        <dbReference type="ARBA" id="ARBA00022729"/>
    </source>
</evidence>
<comment type="caution">
    <text evidence="5">The sequence shown here is derived from an EMBL/GenBank/DDBJ whole genome shotgun (WGS) entry which is preliminary data.</text>
</comment>
<dbReference type="SUPFAM" id="SSF53850">
    <property type="entry name" value="Periplasmic binding protein-like II"/>
    <property type="match status" value="2"/>
</dbReference>
<evidence type="ECO:0000256" key="1">
    <source>
        <dbReference type="ARBA" id="ARBA00004418"/>
    </source>
</evidence>
<dbReference type="PANTHER" id="PTHR30024:SF47">
    <property type="entry name" value="TAURINE-BINDING PERIPLASMIC PROTEIN"/>
    <property type="match status" value="1"/>
</dbReference>
<dbReference type="Gene3D" id="3.40.190.10">
    <property type="entry name" value="Periplasmic binding protein-like II"/>
    <property type="match status" value="3"/>
</dbReference>
<dbReference type="PROSITE" id="PS51257">
    <property type="entry name" value="PROKAR_LIPOPROTEIN"/>
    <property type="match status" value="1"/>
</dbReference>
<dbReference type="Proteomes" id="UP000824088">
    <property type="component" value="Unassembled WGS sequence"/>
</dbReference>
<protein>
    <recommendedName>
        <fullName evidence="7">ABC transporter substrate-binding protein</fullName>
    </recommendedName>
</protein>
<dbReference type="GO" id="GO:0042918">
    <property type="term" value="P:alkanesulfonate transmembrane transport"/>
    <property type="evidence" value="ECO:0007669"/>
    <property type="project" value="TreeGrafter"/>
</dbReference>